<evidence type="ECO:0000256" key="1">
    <source>
        <dbReference type="SAM" id="MobiDB-lite"/>
    </source>
</evidence>
<organism evidence="2 3">
    <name type="scientific">Oleiphilus messinensis</name>
    <dbReference type="NCBI Taxonomy" id="141451"/>
    <lineage>
        <taxon>Bacteria</taxon>
        <taxon>Pseudomonadati</taxon>
        <taxon>Pseudomonadota</taxon>
        <taxon>Gammaproteobacteria</taxon>
        <taxon>Oceanospirillales</taxon>
        <taxon>Oleiphilaceae</taxon>
        <taxon>Oleiphilus</taxon>
    </lineage>
</organism>
<dbReference type="RefSeq" id="WP_087463640.1">
    <property type="nucleotide sequence ID" value="NZ_CP021425.1"/>
</dbReference>
<evidence type="ECO:0000313" key="3">
    <source>
        <dbReference type="Proteomes" id="UP000196027"/>
    </source>
</evidence>
<accession>A0A1Y0IHQ3</accession>
<dbReference type="Pfam" id="PF09831">
    <property type="entry name" value="DUF2058"/>
    <property type="match status" value="1"/>
</dbReference>
<proteinExistence type="predicted"/>
<evidence type="ECO:0008006" key="4">
    <source>
        <dbReference type="Google" id="ProtNLM"/>
    </source>
</evidence>
<feature type="compositionally biased region" description="Basic and acidic residues" evidence="1">
    <location>
        <begin position="36"/>
        <end position="64"/>
    </location>
</feature>
<dbReference type="Proteomes" id="UP000196027">
    <property type="component" value="Chromosome"/>
</dbReference>
<dbReference type="InterPro" id="IPR018636">
    <property type="entry name" value="DUF2058"/>
</dbReference>
<dbReference type="OrthoDB" id="5294470at2"/>
<protein>
    <recommendedName>
        <fullName evidence="4">Nucleoprotein/polynucleotide-associated enzyme</fullName>
    </recommendedName>
</protein>
<dbReference type="EMBL" id="CP021425">
    <property type="protein sequence ID" value="ARU58914.1"/>
    <property type="molecule type" value="Genomic_DNA"/>
</dbReference>
<evidence type="ECO:0000313" key="2">
    <source>
        <dbReference type="EMBL" id="ARU58914.1"/>
    </source>
</evidence>
<dbReference type="AlphaFoldDB" id="A0A1Y0IHQ3"/>
<feature type="region of interest" description="Disordered" evidence="1">
    <location>
        <begin position="20"/>
        <end position="64"/>
    </location>
</feature>
<sequence>MAKTLQEQLLQAGLVDQKKAKQIKQQKRKQKKQTPRGHEGVDEVKLATQKAREEKAEKDREKNRQLQVEAELRSLQAQVKQIIEMNRIARNDGEVGYQFTDGTKIKKIYVTEAQQNALAKGQIAIARLEELYELIPKGAAEKILQRNADAIVLLNQQDSQEEVDEDDPYADYQIPDDLMW</sequence>
<dbReference type="KEGG" id="ome:OLMES_4926"/>
<gene>
    <name evidence="2" type="ORF">OLMES_4926</name>
</gene>
<reference evidence="2 3" key="1">
    <citation type="submission" date="2017-05" db="EMBL/GenBank/DDBJ databases">
        <title>Genomic insights into alkan degradation activity of Oleiphilus messinensis.</title>
        <authorList>
            <person name="Kozyavkin S.A."/>
            <person name="Slesarev A.I."/>
            <person name="Golyshin P.N."/>
            <person name="Korzhenkov A."/>
            <person name="Golyshina O.N."/>
            <person name="Toshchakov S.V."/>
        </authorList>
    </citation>
    <scope>NUCLEOTIDE SEQUENCE [LARGE SCALE GENOMIC DNA]</scope>
    <source>
        <strain evidence="2 3">ME102</strain>
    </source>
</reference>
<keyword evidence="3" id="KW-1185">Reference proteome</keyword>
<feature type="compositionally biased region" description="Basic residues" evidence="1">
    <location>
        <begin position="20"/>
        <end position="35"/>
    </location>
</feature>
<name>A0A1Y0IHQ3_9GAMM</name>